<accession>A0A428Z260</accession>
<dbReference type="SUPFAM" id="SSF53850">
    <property type="entry name" value="Periplasmic binding protein-like II"/>
    <property type="match status" value="1"/>
</dbReference>
<protein>
    <submittedName>
        <fullName evidence="6">LysR family transcriptional regulator</fullName>
    </submittedName>
</protein>
<dbReference type="AlphaFoldDB" id="A0A428Z260"/>
<dbReference type="PANTHER" id="PTHR30346:SF0">
    <property type="entry name" value="HCA OPERON TRANSCRIPTIONAL ACTIVATOR HCAR"/>
    <property type="match status" value="1"/>
</dbReference>
<dbReference type="Pfam" id="PF00126">
    <property type="entry name" value="HTH_1"/>
    <property type="match status" value="1"/>
</dbReference>
<keyword evidence="4" id="KW-0804">Transcription</keyword>
<dbReference type="PANTHER" id="PTHR30346">
    <property type="entry name" value="TRANSCRIPTIONAL DUAL REGULATOR HCAR-RELATED"/>
    <property type="match status" value="1"/>
</dbReference>
<dbReference type="OrthoDB" id="3181812at2"/>
<gene>
    <name evidence="6" type="ORF">DMH04_32135</name>
</gene>
<comment type="similarity">
    <text evidence="1">Belongs to the LysR transcriptional regulatory family.</text>
</comment>
<dbReference type="InterPro" id="IPR036390">
    <property type="entry name" value="WH_DNA-bd_sf"/>
</dbReference>
<evidence type="ECO:0000256" key="4">
    <source>
        <dbReference type="ARBA" id="ARBA00023163"/>
    </source>
</evidence>
<keyword evidence="3" id="KW-0238">DNA-binding</keyword>
<evidence type="ECO:0000313" key="6">
    <source>
        <dbReference type="EMBL" id="RSM79398.1"/>
    </source>
</evidence>
<dbReference type="PRINTS" id="PR00039">
    <property type="entry name" value="HTHLYSR"/>
</dbReference>
<proteinExistence type="inferred from homology"/>
<comment type="caution">
    <text evidence="6">The sequence shown here is derived from an EMBL/GenBank/DDBJ whole genome shotgun (WGS) entry which is preliminary data.</text>
</comment>
<dbReference type="GO" id="GO:0032993">
    <property type="term" value="C:protein-DNA complex"/>
    <property type="evidence" value="ECO:0007669"/>
    <property type="project" value="TreeGrafter"/>
</dbReference>
<organism evidence="6 7">
    <name type="scientific">Kibdelosporangium aridum</name>
    <dbReference type="NCBI Taxonomy" id="2030"/>
    <lineage>
        <taxon>Bacteria</taxon>
        <taxon>Bacillati</taxon>
        <taxon>Actinomycetota</taxon>
        <taxon>Actinomycetes</taxon>
        <taxon>Pseudonocardiales</taxon>
        <taxon>Pseudonocardiaceae</taxon>
        <taxon>Kibdelosporangium</taxon>
    </lineage>
</organism>
<evidence type="ECO:0000256" key="3">
    <source>
        <dbReference type="ARBA" id="ARBA00023125"/>
    </source>
</evidence>
<dbReference type="Gene3D" id="1.10.10.10">
    <property type="entry name" value="Winged helix-like DNA-binding domain superfamily/Winged helix DNA-binding domain"/>
    <property type="match status" value="1"/>
</dbReference>
<dbReference type="InterPro" id="IPR036388">
    <property type="entry name" value="WH-like_DNA-bd_sf"/>
</dbReference>
<keyword evidence="2" id="KW-0805">Transcription regulation</keyword>
<evidence type="ECO:0000256" key="2">
    <source>
        <dbReference type="ARBA" id="ARBA00023015"/>
    </source>
</evidence>
<dbReference type="EMBL" id="QHKI01000033">
    <property type="protein sequence ID" value="RSM79398.1"/>
    <property type="molecule type" value="Genomic_DNA"/>
</dbReference>
<dbReference type="SUPFAM" id="SSF46785">
    <property type="entry name" value="Winged helix' DNA-binding domain"/>
    <property type="match status" value="1"/>
</dbReference>
<dbReference type="InterPro" id="IPR005119">
    <property type="entry name" value="LysR_subst-bd"/>
</dbReference>
<dbReference type="Proteomes" id="UP000287547">
    <property type="component" value="Unassembled WGS sequence"/>
</dbReference>
<evidence type="ECO:0000259" key="5">
    <source>
        <dbReference type="PROSITE" id="PS50931"/>
    </source>
</evidence>
<reference evidence="6 7" key="1">
    <citation type="submission" date="2018-05" db="EMBL/GenBank/DDBJ databases">
        <title>Evolution of GPA BGCs.</title>
        <authorList>
            <person name="Waglechner N."/>
            <person name="Wright G.D."/>
        </authorList>
    </citation>
    <scope>NUCLEOTIDE SEQUENCE [LARGE SCALE GENOMIC DNA]</scope>
    <source>
        <strain evidence="6 7">A82846</strain>
    </source>
</reference>
<evidence type="ECO:0000313" key="7">
    <source>
        <dbReference type="Proteomes" id="UP000287547"/>
    </source>
</evidence>
<dbReference type="PROSITE" id="PS50931">
    <property type="entry name" value="HTH_LYSR"/>
    <property type="match status" value="1"/>
</dbReference>
<dbReference type="Gene3D" id="3.40.190.10">
    <property type="entry name" value="Periplasmic binding protein-like II"/>
    <property type="match status" value="2"/>
</dbReference>
<dbReference type="FunFam" id="1.10.10.10:FF:000001">
    <property type="entry name" value="LysR family transcriptional regulator"/>
    <property type="match status" value="1"/>
</dbReference>
<feature type="domain" description="HTH lysR-type" evidence="5">
    <location>
        <begin position="3"/>
        <end position="60"/>
    </location>
</feature>
<dbReference type="GO" id="GO:0003677">
    <property type="term" value="F:DNA binding"/>
    <property type="evidence" value="ECO:0007669"/>
    <property type="project" value="UniProtKB-KW"/>
</dbReference>
<dbReference type="Pfam" id="PF03466">
    <property type="entry name" value="LysR_substrate"/>
    <property type="match status" value="1"/>
</dbReference>
<dbReference type="GO" id="GO:0003700">
    <property type="term" value="F:DNA-binding transcription factor activity"/>
    <property type="evidence" value="ECO:0007669"/>
    <property type="project" value="InterPro"/>
</dbReference>
<dbReference type="InterPro" id="IPR000847">
    <property type="entry name" value="LysR_HTH_N"/>
</dbReference>
<sequence>MDLDLAQVRAFVVTADQHHFSRAAEALFLTQQALSKRIKRLEESLNTQLFSRTNRAVELTDDGRKFLPHARELIRVADAAVASLRDQPLKLDLIDFRLAPGFILRKLAERDPNLVVERSTRQGLVYAIEPLLNGELDVAFGFVDGIGRPLPDELDHRLVRLEPILALLPPEHELAGQDAIRIEDLAAEGLWLPSRKGPTEWRAYIEQLGQNLGLRIDDSGISYDLRHTLEQARYGKPRVTLVGADMDLPRDLNLVVLPFKPLPLFPWSIVWHKQNKRPALRELLALAGKTSRAEGWCDHDPETSWVPQGIGT</sequence>
<evidence type="ECO:0000256" key="1">
    <source>
        <dbReference type="ARBA" id="ARBA00009437"/>
    </source>
</evidence>
<dbReference type="RefSeq" id="WP_037250574.1">
    <property type="nucleotide sequence ID" value="NZ_QHKI01000033.1"/>
</dbReference>
<name>A0A428Z260_KIBAR</name>